<dbReference type="InterPro" id="IPR009014">
    <property type="entry name" value="Transketo_C/PFOR_II"/>
</dbReference>
<dbReference type="RefSeq" id="WP_324717073.1">
    <property type="nucleotide sequence ID" value="NZ_CP141615.1"/>
</dbReference>
<gene>
    <name evidence="4" type="ORF">U7230_01980</name>
</gene>
<dbReference type="Gene3D" id="3.40.50.970">
    <property type="match status" value="1"/>
</dbReference>
<dbReference type="InterPro" id="IPR002880">
    <property type="entry name" value="Pyrv_Fd/Flavodoxin_OxRdtase_N"/>
</dbReference>
<sequence length="611" mass="65459">MPAVSDAVKALTVARRQGMTIRVAGESGEGVITAGEMLTWALGRAGLWVSTFRTYPAEIKGGPCMFQVRFDRRPLDSPMGPADVLIAFNDEAVQLHQSAVRPGGVILYDRHADGSVPEGLRTDVTARSVPFGQVAVEQLQNRLTKNMVALGATYAAMDLPLDSAKQFVARRFAAKGEEVVSINIRALELGHALAREQLAGLGRLAELSEEEEQAAAEAASTGKRRMIISGNQALAIGAIAGGCRYYAGYPITPASDILEYMAAHLPSFGGVVVQTEDEMAALGSVLGASFGGVPAMTATSGPGLSLMVELIGLGVMSELPAVIVDVQRAGPSTGMPTKTEQGDLNLAVYGGHGDAPRVVMAPVSVRDCLDVGRRAFETAEAYQTPVIVLSELVLAQRTESLPVPSGRDILKRFKPRTTADSLDGAVNGAYRRYRRTEDGISLAAVPGNPAGLHVITGLEHDEYGHPSYEPDVHREMSLKRWHKLERLRREVESRPDGWVERFGPEQARIGLVGWGSTFGSAREAARMAEAMGIPVKGLWVKLLSPLPVQILQAFVDGLEAVIVPELNLSGQFAHYLQARGVRGPIVQLTKQEGLPFSPDEVLARIQEVASR</sequence>
<dbReference type="InterPro" id="IPR002869">
    <property type="entry name" value="Pyrv_flavodox_OxRed_cen"/>
</dbReference>
<dbReference type="InterPro" id="IPR019752">
    <property type="entry name" value="Pyrv/ketoisovalerate_OxRed_cat"/>
</dbReference>
<dbReference type="SUPFAM" id="SSF52922">
    <property type="entry name" value="TK C-terminal domain-like"/>
    <property type="match status" value="1"/>
</dbReference>
<dbReference type="SUPFAM" id="SSF53323">
    <property type="entry name" value="Pyruvate-ferredoxin oxidoreductase, PFOR, domain III"/>
    <property type="match status" value="1"/>
</dbReference>
<evidence type="ECO:0000259" key="3">
    <source>
        <dbReference type="Pfam" id="PF01855"/>
    </source>
</evidence>
<keyword evidence="1" id="KW-0560">Oxidoreductase</keyword>
<proteinExistence type="predicted"/>
<evidence type="ECO:0000313" key="5">
    <source>
        <dbReference type="Proteomes" id="UP001332192"/>
    </source>
</evidence>
<evidence type="ECO:0000256" key="1">
    <source>
        <dbReference type="ARBA" id="ARBA00023002"/>
    </source>
</evidence>
<dbReference type="Pfam" id="PF01558">
    <property type="entry name" value="POR"/>
    <property type="match status" value="1"/>
</dbReference>
<accession>A0ABZ1C0G3</accession>
<dbReference type="InterPro" id="IPR050722">
    <property type="entry name" value="Pyruvate:ferred/Flavod_OxRd"/>
</dbReference>
<organism evidence="4 5">
    <name type="scientific">Carboxydichorda subterranea</name>
    <dbReference type="NCBI Taxonomy" id="3109565"/>
    <lineage>
        <taxon>Bacteria</taxon>
        <taxon>Bacillati</taxon>
        <taxon>Bacillota</taxon>
        <taxon>Limnochordia</taxon>
        <taxon>Limnochordales</taxon>
        <taxon>Geochordaceae</taxon>
        <taxon>Carboxydichorda</taxon>
    </lineage>
</organism>
<dbReference type="Gene3D" id="3.40.920.10">
    <property type="entry name" value="Pyruvate-ferredoxin oxidoreductase, PFOR, domain III"/>
    <property type="match status" value="1"/>
</dbReference>
<protein>
    <submittedName>
        <fullName evidence="4">2-oxoacid:acceptor oxidoreductase subunit alpha</fullName>
    </submittedName>
</protein>
<keyword evidence="5" id="KW-1185">Reference proteome</keyword>
<dbReference type="SUPFAM" id="SSF52518">
    <property type="entry name" value="Thiamin diphosphate-binding fold (THDP-binding)"/>
    <property type="match status" value="1"/>
</dbReference>
<name>A0ABZ1C0G3_9FIRM</name>
<dbReference type="PANTHER" id="PTHR32154">
    <property type="entry name" value="PYRUVATE-FLAVODOXIN OXIDOREDUCTASE-RELATED"/>
    <property type="match status" value="1"/>
</dbReference>
<dbReference type="Gene3D" id="3.40.50.920">
    <property type="match status" value="1"/>
</dbReference>
<dbReference type="PANTHER" id="PTHR32154:SF20">
    <property type="entry name" value="2-OXOGLUTARATE OXIDOREDUCTASE SUBUNIT KORA"/>
    <property type="match status" value="1"/>
</dbReference>
<dbReference type="Pfam" id="PF01855">
    <property type="entry name" value="POR_N"/>
    <property type="match status" value="1"/>
</dbReference>
<evidence type="ECO:0000313" key="4">
    <source>
        <dbReference type="EMBL" id="WRP17803.1"/>
    </source>
</evidence>
<dbReference type="EMBL" id="CP141615">
    <property type="protein sequence ID" value="WRP17803.1"/>
    <property type="molecule type" value="Genomic_DNA"/>
</dbReference>
<dbReference type="Proteomes" id="UP001332192">
    <property type="component" value="Chromosome"/>
</dbReference>
<evidence type="ECO:0000259" key="2">
    <source>
        <dbReference type="Pfam" id="PF01558"/>
    </source>
</evidence>
<feature type="domain" description="Pyruvate flavodoxin/ferredoxin oxidoreductase pyrimidine binding" evidence="3">
    <location>
        <begin position="237"/>
        <end position="474"/>
    </location>
</feature>
<reference evidence="4 5" key="1">
    <citation type="journal article" date="2024" name="Front. Microbiol.">
        <title>Novel thermophilic genera Geochorda gen. nov. and Carboxydochorda gen. nov. from the deep terrestrial subsurface reveal the ecophysiological diversity in the class Limnochordia.</title>
        <authorList>
            <person name="Karnachuk O.V."/>
            <person name="Lukina A.P."/>
            <person name="Avakyan M.R."/>
            <person name="Kadnikov V.V."/>
            <person name="Begmatov S."/>
            <person name="Beletsky A.V."/>
            <person name="Vlasova K.G."/>
            <person name="Novikov A.A."/>
            <person name="Shcherbakova V.A."/>
            <person name="Mardanov A.V."/>
            <person name="Ravin N.V."/>
        </authorList>
    </citation>
    <scope>NUCLEOTIDE SEQUENCE [LARGE SCALE GENOMIC DNA]</scope>
    <source>
        <strain evidence="4 5">L945</strain>
    </source>
</reference>
<dbReference type="CDD" id="cd07034">
    <property type="entry name" value="TPP_PYR_PFOR_IOR-alpha_like"/>
    <property type="match status" value="1"/>
</dbReference>
<dbReference type="InterPro" id="IPR022367">
    <property type="entry name" value="2-oxoacid/accept_OxRdtase_asu"/>
</dbReference>
<dbReference type="NCBIfam" id="TIGR03710">
    <property type="entry name" value="OAFO_sf"/>
    <property type="match status" value="1"/>
</dbReference>
<feature type="domain" description="Pyruvate/ketoisovalerate oxidoreductase catalytic" evidence="2">
    <location>
        <begin position="28"/>
        <end position="191"/>
    </location>
</feature>
<dbReference type="InterPro" id="IPR029061">
    <property type="entry name" value="THDP-binding"/>
</dbReference>